<proteinExistence type="inferred from homology"/>
<dbReference type="GO" id="GO:0043856">
    <property type="term" value="F:anti-sigma factor antagonist activity"/>
    <property type="evidence" value="ECO:0007669"/>
    <property type="project" value="InterPro"/>
</dbReference>
<reference evidence="5 7" key="2">
    <citation type="submission" date="2020-12" db="EMBL/GenBank/DDBJ databases">
        <title>Identification and biosynthesis of polyene macrolides produced by Streptomyces alfalfae Men-myco-93-63.</title>
        <authorList>
            <person name="Liu D."/>
            <person name="Li Y."/>
            <person name="Liu L."/>
            <person name="Han X."/>
            <person name="Shen F."/>
        </authorList>
    </citation>
    <scope>NUCLEOTIDE SEQUENCE [LARGE SCALE GENOMIC DNA]</scope>
    <source>
        <strain evidence="5 7">Men-myco-93-63</strain>
    </source>
</reference>
<reference evidence="4 6" key="1">
    <citation type="submission" date="2016-05" db="EMBL/GenBank/DDBJ databases">
        <authorList>
            <person name="Gu J."/>
        </authorList>
    </citation>
    <scope>NUCLEOTIDE SEQUENCE [LARGE SCALE GENOMIC DNA]</scope>
    <source>
        <strain evidence="4 6">ACCC40021</strain>
    </source>
</reference>
<dbReference type="CDD" id="cd07043">
    <property type="entry name" value="STAS_anti-anti-sigma_factors"/>
    <property type="match status" value="1"/>
</dbReference>
<gene>
    <name evidence="4" type="ORF">A7J05_01935</name>
    <name evidence="5" type="ORF">I8755_36390</name>
</gene>
<comment type="similarity">
    <text evidence="1 2">Belongs to the anti-sigma-factor antagonist family.</text>
</comment>
<name>A0A1P8TSC8_9ACTN</name>
<accession>A0A1P8TSC8</accession>
<evidence type="ECO:0000313" key="5">
    <source>
        <dbReference type="EMBL" id="QQC94215.1"/>
    </source>
</evidence>
<dbReference type="InterPro" id="IPR002645">
    <property type="entry name" value="STAS_dom"/>
</dbReference>
<feature type="domain" description="STAS" evidence="3">
    <location>
        <begin position="7"/>
        <end position="115"/>
    </location>
</feature>
<evidence type="ECO:0000256" key="2">
    <source>
        <dbReference type="RuleBase" id="RU003749"/>
    </source>
</evidence>
<dbReference type="NCBIfam" id="TIGR00377">
    <property type="entry name" value="ant_ant_sig"/>
    <property type="match status" value="1"/>
</dbReference>
<dbReference type="Proteomes" id="UP000187191">
    <property type="component" value="Chromosome"/>
</dbReference>
<dbReference type="EMBL" id="CP065959">
    <property type="protein sequence ID" value="QQC94215.1"/>
    <property type="molecule type" value="Genomic_DNA"/>
</dbReference>
<dbReference type="PANTHER" id="PTHR33495">
    <property type="entry name" value="ANTI-SIGMA FACTOR ANTAGONIST TM_1081-RELATED-RELATED"/>
    <property type="match status" value="1"/>
</dbReference>
<evidence type="ECO:0000313" key="7">
    <source>
        <dbReference type="Proteomes" id="UP000596130"/>
    </source>
</evidence>
<dbReference type="SUPFAM" id="SSF52091">
    <property type="entry name" value="SpoIIaa-like"/>
    <property type="match status" value="1"/>
</dbReference>
<evidence type="ECO:0000313" key="6">
    <source>
        <dbReference type="Proteomes" id="UP000187191"/>
    </source>
</evidence>
<sequence length="115" mass="12086">MGRPSRLSIEERTVDGVRVLSVSGEIDHDTMGPVRDALLPPDAVTPRRLVADLGAVTFMDSSGINLFLAAHQTISASGGWLRIAGAGSAVRRVIEIVGLDLIVSCHPTVEEALTG</sequence>
<protein>
    <recommendedName>
        <fullName evidence="2">Anti-sigma factor antagonist</fullName>
    </recommendedName>
</protein>
<dbReference type="KEGG" id="ssia:A7J05_01935"/>
<dbReference type="Pfam" id="PF01740">
    <property type="entry name" value="STAS"/>
    <property type="match status" value="1"/>
</dbReference>
<dbReference type="InterPro" id="IPR003658">
    <property type="entry name" value="Anti-sigma_ant"/>
</dbReference>
<dbReference type="InterPro" id="IPR036513">
    <property type="entry name" value="STAS_dom_sf"/>
</dbReference>
<dbReference type="Gene3D" id="3.30.750.24">
    <property type="entry name" value="STAS domain"/>
    <property type="match status" value="1"/>
</dbReference>
<organism evidence="5 7">
    <name type="scientific">Streptomyces alfalfae</name>
    <dbReference type="NCBI Taxonomy" id="1642299"/>
    <lineage>
        <taxon>Bacteria</taxon>
        <taxon>Bacillati</taxon>
        <taxon>Actinomycetota</taxon>
        <taxon>Actinomycetes</taxon>
        <taxon>Kitasatosporales</taxon>
        <taxon>Streptomycetaceae</taxon>
        <taxon>Streptomyces</taxon>
    </lineage>
</organism>
<dbReference type="PANTHER" id="PTHR33495:SF2">
    <property type="entry name" value="ANTI-SIGMA FACTOR ANTAGONIST TM_1081-RELATED"/>
    <property type="match status" value="1"/>
</dbReference>
<dbReference type="EMBL" id="CP015588">
    <property type="protein sequence ID" value="APY90521.1"/>
    <property type="molecule type" value="Genomic_DNA"/>
</dbReference>
<evidence type="ECO:0000256" key="1">
    <source>
        <dbReference type="ARBA" id="ARBA00009013"/>
    </source>
</evidence>
<evidence type="ECO:0000313" key="4">
    <source>
        <dbReference type="EMBL" id="APY90521.1"/>
    </source>
</evidence>
<dbReference type="AlphaFoldDB" id="A0A1P8TSC8"/>
<evidence type="ECO:0000259" key="3">
    <source>
        <dbReference type="PROSITE" id="PS50801"/>
    </source>
</evidence>
<dbReference type="Proteomes" id="UP000596130">
    <property type="component" value="Chromosome"/>
</dbReference>
<keyword evidence="6" id="KW-1185">Reference proteome</keyword>
<dbReference type="PROSITE" id="PS50801">
    <property type="entry name" value="STAS"/>
    <property type="match status" value="1"/>
</dbReference>